<dbReference type="GO" id="GO:0004519">
    <property type="term" value="F:endonuclease activity"/>
    <property type="evidence" value="ECO:0007669"/>
    <property type="project" value="UniProtKB-KW"/>
</dbReference>
<dbReference type="Gene3D" id="3.90.220.20">
    <property type="entry name" value="DNA methylase specificity domains"/>
    <property type="match status" value="2"/>
</dbReference>
<comment type="similarity">
    <text evidence="1">Belongs to the type-I restriction system S methylase family.</text>
</comment>
<keyword evidence="5" id="KW-0255">Endonuclease</keyword>
<keyword evidence="2" id="KW-0680">Restriction system</keyword>
<protein>
    <submittedName>
        <fullName evidence="5">Restriction endonuclease subunit S</fullName>
    </submittedName>
</protein>
<dbReference type="Pfam" id="PF01420">
    <property type="entry name" value="Methylase_S"/>
    <property type="match status" value="1"/>
</dbReference>
<dbReference type="SUPFAM" id="SSF116734">
    <property type="entry name" value="DNA methylase specificity domain"/>
    <property type="match status" value="2"/>
</dbReference>
<accession>A0ABT7CA99</accession>
<dbReference type="CDD" id="cd17521">
    <property type="entry name" value="RMtype1_S_Sau13435ORF2165P_TRD2-CR2_like"/>
    <property type="match status" value="1"/>
</dbReference>
<dbReference type="PANTHER" id="PTHR30408:SF12">
    <property type="entry name" value="TYPE I RESTRICTION ENZYME MJAVIII SPECIFICITY SUBUNIT"/>
    <property type="match status" value="1"/>
</dbReference>
<reference evidence="5" key="2">
    <citation type="journal article" date="2022" name="Sci. Rep.">
        <title>In silico prediction of the enzymes involved in the degradation of the herbicide molinate by Gulosibacter molinativorax ON4T.</title>
        <authorList>
            <person name="Lopes A.R."/>
            <person name="Bunin E."/>
            <person name="Viana A.T."/>
            <person name="Froufe H."/>
            <person name="Munoz-Merida A."/>
            <person name="Pinho D."/>
            <person name="Figueiredo J."/>
            <person name="Barroso C."/>
            <person name="Vaz-Moreira I."/>
            <person name="Bellanger X."/>
            <person name="Egas C."/>
            <person name="Nunes O.C."/>
        </authorList>
    </citation>
    <scope>NUCLEOTIDE SEQUENCE</scope>
    <source>
        <strain evidence="5">ON4</strain>
    </source>
</reference>
<dbReference type="InterPro" id="IPR000055">
    <property type="entry name" value="Restrct_endonuc_typeI_TRD"/>
</dbReference>
<name>A0ABT7CA99_9MICO</name>
<keyword evidence="6" id="KW-1185">Reference proteome</keyword>
<feature type="domain" description="Type I restriction modification DNA specificity" evidence="4">
    <location>
        <begin position="63"/>
        <end position="178"/>
    </location>
</feature>
<proteinExistence type="inferred from homology"/>
<gene>
    <name evidence="5" type="ORF">C7K25_12010</name>
</gene>
<evidence type="ECO:0000256" key="3">
    <source>
        <dbReference type="ARBA" id="ARBA00023125"/>
    </source>
</evidence>
<comment type="caution">
    <text evidence="5">The sequence shown here is derived from an EMBL/GenBank/DDBJ whole genome shotgun (WGS) entry which is preliminary data.</text>
</comment>
<dbReference type="Proteomes" id="UP001170379">
    <property type="component" value="Unassembled WGS sequence"/>
</dbReference>
<dbReference type="InterPro" id="IPR052021">
    <property type="entry name" value="Type-I_RS_S_subunit"/>
</dbReference>
<keyword evidence="3" id="KW-0238">DNA-binding</keyword>
<dbReference type="Gene3D" id="1.10.287.1120">
    <property type="entry name" value="Bipartite methylase S protein"/>
    <property type="match status" value="1"/>
</dbReference>
<keyword evidence="5" id="KW-0378">Hydrolase</keyword>
<organism evidence="5 6">
    <name type="scientific">Gulosibacter molinativorax</name>
    <dbReference type="NCBI Taxonomy" id="256821"/>
    <lineage>
        <taxon>Bacteria</taxon>
        <taxon>Bacillati</taxon>
        <taxon>Actinomycetota</taxon>
        <taxon>Actinomycetes</taxon>
        <taxon>Micrococcales</taxon>
        <taxon>Microbacteriaceae</taxon>
        <taxon>Gulosibacter</taxon>
    </lineage>
</organism>
<sequence>MTTTAPHSLGRFLKRPPRYGLNAAAVTLTPGISAYIRITDIDAYGRFSPSPKVGVDHPSALQYLLQDDELVVARTGASVGKSYLYDRRDGELVYAGFLINIAPDPDVLNPKFLALVLQSRHYWDWIARTSVRSGQPGINGRELAAFPISVPAIDVQDSIAGAVSDIEGLITTLERLITKKQDIKTGMMRQLLTGKTRLPGFTEEWTWRPFPEVMFRLNAKKHQVPASSYNSVGRLPVVDQGQKSIIGYTDQMSTAFDPGSEGVIVFGDHTCITKFVDFEFAVGADGTQLLKAVPGNSTRFFAHALQANPVASTGYNRHFKFLQEKLLPVPELTEQNAIADALDDFGREIATLESRLTKTRAVKSGMMQQLLTGRTRLALGAPA</sequence>
<evidence type="ECO:0000313" key="5">
    <source>
        <dbReference type="EMBL" id="MDJ1372085.1"/>
    </source>
</evidence>
<dbReference type="RefSeq" id="WP_084147574.1">
    <property type="nucleotide sequence ID" value="NZ_CP028426.1"/>
</dbReference>
<keyword evidence="5" id="KW-0540">Nuclease</keyword>
<reference evidence="5" key="1">
    <citation type="submission" date="2018-03" db="EMBL/GenBank/DDBJ databases">
        <authorList>
            <person name="Nunes O.C."/>
            <person name="Lopes A.R."/>
            <person name="Froufe H."/>
            <person name="Munoz-Merida A."/>
            <person name="Barroso C."/>
            <person name="Egas C."/>
        </authorList>
    </citation>
    <scope>NUCLEOTIDE SEQUENCE</scope>
    <source>
        <strain evidence="5">ON4</strain>
    </source>
</reference>
<dbReference type="PANTHER" id="PTHR30408">
    <property type="entry name" value="TYPE-1 RESTRICTION ENZYME ECOKI SPECIFICITY PROTEIN"/>
    <property type="match status" value="1"/>
</dbReference>
<evidence type="ECO:0000313" key="6">
    <source>
        <dbReference type="Proteomes" id="UP001170379"/>
    </source>
</evidence>
<evidence type="ECO:0000259" key="4">
    <source>
        <dbReference type="Pfam" id="PF01420"/>
    </source>
</evidence>
<evidence type="ECO:0000256" key="2">
    <source>
        <dbReference type="ARBA" id="ARBA00022747"/>
    </source>
</evidence>
<evidence type="ECO:0000256" key="1">
    <source>
        <dbReference type="ARBA" id="ARBA00010923"/>
    </source>
</evidence>
<dbReference type="EMBL" id="PXVD01000020">
    <property type="protein sequence ID" value="MDJ1372085.1"/>
    <property type="molecule type" value="Genomic_DNA"/>
</dbReference>
<dbReference type="InterPro" id="IPR044946">
    <property type="entry name" value="Restrct_endonuc_typeI_TRD_sf"/>
</dbReference>